<dbReference type="SUPFAM" id="SSF54523">
    <property type="entry name" value="Pili subunits"/>
    <property type="match status" value="1"/>
</dbReference>
<dbReference type="KEGG" id="svp:Pan189_24870"/>
<name>A0A517R2J3_9PLAN</name>
<dbReference type="InterPro" id="IPR045584">
    <property type="entry name" value="Pilin-like"/>
</dbReference>
<evidence type="ECO:0000313" key="4">
    <source>
        <dbReference type="Proteomes" id="UP000317318"/>
    </source>
</evidence>
<organism evidence="3 4">
    <name type="scientific">Stratiformator vulcanicus</name>
    <dbReference type="NCBI Taxonomy" id="2527980"/>
    <lineage>
        <taxon>Bacteria</taxon>
        <taxon>Pseudomonadati</taxon>
        <taxon>Planctomycetota</taxon>
        <taxon>Planctomycetia</taxon>
        <taxon>Planctomycetales</taxon>
        <taxon>Planctomycetaceae</taxon>
        <taxon>Stratiformator</taxon>
    </lineage>
</organism>
<proteinExistence type="predicted"/>
<feature type="domain" description="DUF1559" evidence="2">
    <location>
        <begin position="37"/>
        <end position="284"/>
    </location>
</feature>
<keyword evidence="1" id="KW-0472">Membrane</keyword>
<dbReference type="PROSITE" id="PS00409">
    <property type="entry name" value="PROKAR_NTER_METHYL"/>
    <property type="match status" value="1"/>
</dbReference>
<reference evidence="3 4" key="1">
    <citation type="submission" date="2019-02" db="EMBL/GenBank/DDBJ databases">
        <title>Deep-cultivation of Planctomycetes and their phenomic and genomic characterization uncovers novel biology.</title>
        <authorList>
            <person name="Wiegand S."/>
            <person name="Jogler M."/>
            <person name="Boedeker C."/>
            <person name="Pinto D."/>
            <person name="Vollmers J."/>
            <person name="Rivas-Marin E."/>
            <person name="Kohn T."/>
            <person name="Peeters S.H."/>
            <person name="Heuer A."/>
            <person name="Rast P."/>
            <person name="Oberbeckmann S."/>
            <person name="Bunk B."/>
            <person name="Jeske O."/>
            <person name="Meyerdierks A."/>
            <person name="Storesund J.E."/>
            <person name="Kallscheuer N."/>
            <person name="Luecker S."/>
            <person name="Lage O.M."/>
            <person name="Pohl T."/>
            <person name="Merkel B.J."/>
            <person name="Hornburger P."/>
            <person name="Mueller R.-W."/>
            <person name="Bruemmer F."/>
            <person name="Labrenz M."/>
            <person name="Spormann A.M."/>
            <person name="Op den Camp H."/>
            <person name="Overmann J."/>
            <person name="Amann R."/>
            <person name="Jetten M.S.M."/>
            <person name="Mascher T."/>
            <person name="Medema M.H."/>
            <person name="Devos D.P."/>
            <person name="Kaster A.-K."/>
            <person name="Ovreas L."/>
            <person name="Rohde M."/>
            <person name="Galperin M.Y."/>
            <person name="Jogler C."/>
        </authorList>
    </citation>
    <scope>NUCLEOTIDE SEQUENCE [LARGE SCALE GENOMIC DNA]</scope>
    <source>
        <strain evidence="3 4">Pan189</strain>
    </source>
</reference>
<dbReference type="EMBL" id="CP036268">
    <property type="protein sequence ID" value="QDT38097.1"/>
    <property type="molecule type" value="Genomic_DNA"/>
</dbReference>
<feature type="transmembrane region" description="Helical" evidence="1">
    <location>
        <begin position="12"/>
        <end position="36"/>
    </location>
</feature>
<evidence type="ECO:0000256" key="1">
    <source>
        <dbReference type="SAM" id="Phobius"/>
    </source>
</evidence>
<dbReference type="AlphaFoldDB" id="A0A517R2J3"/>
<dbReference type="Pfam" id="PF07963">
    <property type="entry name" value="N_methyl"/>
    <property type="match status" value="1"/>
</dbReference>
<dbReference type="NCBIfam" id="TIGR02532">
    <property type="entry name" value="IV_pilin_GFxxxE"/>
    <property type="match status" value="1"/>
</dbReference>
<accession>A0A517R2J3</accession>
<keyword evidence="1" id="KW-1133">Transmembrane helix</keyword>
<dbReference type="PANTHER" id="PTHR30093">
    <property type="entry name" value="GENERAL SECRETION PATHWAY PROTEIN G"/>
    <property type="match status" value="1"/>
</dbReference>
<dbReference type="NCBIfam" id="TIGR04294">
    <property type="entry name" value="pre_pil_HX9DG"/>
    <property type="match status" value="1"/>
</dbReference>
<dbReference type="InterPro" id="IPR027558">
    <property type="entry name" value="Pre_pil_HX9DG_C"/>
</dbReference>
<keyword evidence="4" id="KW-1185">Reference proteome</keyword>
<dbReference type="RefSeq" id="WP_310820379.1">
    <property type="nucleotide sequence ID" value="NZ_CP036268.1"/>
</dbReference>
<dbReference type="InterPro" id="IPR011453">
    <property type="entry name" value="DUF1559"/>
</dbReference>
<dbReference type="InterPro" id="IPR012902">
    <property type="entry name" value="N_methyl_site"/>
</dbReference>
<dbReference type="Proteomes" id="UP000317318">
    <property type="component" value="Chromosome"/>
</dbReference>
<sequence>MSPFNSRVSRRGFTLIELLVVIAIIAILIALLLPAVQQAREAARRSQCKNNLKQIGLALHNYHDNHGQFPPLWVFERDPSPVPDNNNDQAWAWNAFLLPFLEQSAIYQNLDVNTARPEDRATPDAAQVILPILMCPNEVDRSLGIADGPRLMSFNSVPIGRSNYVGNFGVTSPVSGGDSIYAMDGIMYANSSIGFRHVTDGASNTLAVGERMGCKGTSGDPAWAACDSGLIRNCSHMTGFNFLSGSVRINTPCSGQNLESYHTGGVNVLLCDGSTRFMSENIESKNDLAYTIAQSGGVLQKLQARNDGATVGDW</sequence>
<protein>
    <submittedName>
        <fullName evidence="3">Type II secretion system protein G</fullName>
    </submittedName>
</protein>
<evidence type="ECO:0000259" key="2">
    <source>
        <dbReference type="Pfam" id="PF07596"/>
    </source>
</evidence>
<dbReference type="PANTHER" id="PTHR30093:SF2">
    <property type="entry name" value="TYPE II SECRETION SYSTEM PROTEIN H"/>
    <property type="match status" value="1"/>
</dbReference>
<dbReference type="Gene3D" id="3.30.700.10">
    <property type="entry name" value="Glycoprotein, Type 4 Pilin"/>
    <property type="match status" value="1"/>
</dbReference>
<gene>
    <name evidence="3" type="primary">xcpT_13</name>
    <name evidence="3" type="ORF">Pan189_24870</name>
</gene>
<keyword evidence="1" id="KW-0812">Transmembrane</keyword>
<evidence type="ECO:0000313" key="3">
    <source>
        <dbReference type="EMBL" id="QDT38097.1"/>
    </source>
</evidence>
<dbReference type="Pfam" id="PF07596">
    <property type="entry name" value="SBP_bac_10"/>
    <property type="match status" value="1"/>
</dbReference>